<evidence type="ECO:0000313" key="2">
    <source>
        <dbReference type="Proteomes" id="UP000032180"/>
    </source>
</evidence>
<dbReference type="AlphaFoldDB" id="A0A0D9WAJ4"/>
<proteinExistence type="predicted"/>
<dbReference type="Gramene" id="LPERR04G23600.2">
    <property type="protein sequence ID" value="LPERR04G23600.2"/>
    <property type="gene ID" value="LPERR04G23600"/>
</dbReference>
<reference evidence="1 2" key="1">
    <citation type="submission" date="2012-08" db="EMBL/GenBank/DDBJ databases">
        <title>Oryza genome evolution.</title>
        <authorList>
            <person name="Wing R.A."/>
        </authorList>
    </citation>
    <scope>NUCLEOTIDE SEQUENCE</scope>
</reference>
<dbReference type="Gramene" id="LPERR04G23600.5">
    <property type="protein sequence ID" value="LPERR04G23600.5"/>
    <property type="gene ID" value="LPERR04G23600"/>
</dbReference>
<sequence>MVFLSFDGGDQVVVASTFKLGEDILGRTELIAVYLSKPTPGVVGEVTRVVADEVVPETAVCLHEPLSGVDNAMIRQTPLLLLPGAFHRRGVAVQPQLLLELAFDAFVSIATEHLLQ</sequence>
<dbReference type="EnsemblPlants" id="LPERR04G23600.2">
    <property type="protein sequence ID" value="LPERR04G23600.2"/>
    <property type="gene ID" value="LPERR04G23600"/>
</dbReference>
<evidence type="ECO:0000313" key="1">
    <source>
        <dbReference type="EnsemblPlants" id="LPERR04G23600.4"/>
    </source>
</evidence>
<organism evidence="1 2">
    <name type="scientific">Leersia perrieri</name>
    <dbReference type="NCBI Taxonomy" id="77586"/>
    <lineage>
        <taxon>Eukaryota</taxon>
        <taxon>Viridiplantae</taxon>
        <taxon>Streptophyta</taxon>
        <taxon>Embryophyta</taxon>
        <taxon>Tracheophyta</taxon>
        <taxon>Spermatophyta</taxon>
        <taxon>Magnoliopsida</taxon>
        <taxon>Liliopsida</taxon>
        <taxon>Poales</taxon>
        <taxon>Poaceae</taxon>
        <taxon>BOP clade</taxon>
        <taxon>Oryzoideae</taxon>
        <taxon>Oryzeae</taxon>
        <taxon>Oryzinae</taxon>
        <taxon>Leersia</taxon>
    </lineage>
</organism>
<dbReference type="Proteomes" id="UP000032180">
    <property type="component" value="Chromosome 4"/>
</dbReference>
<name>A0A0D9WAJ4_9ORYZ</name>
<protein>
    <submittedName>
        <fullName evidence="1">Uncharacterized protein</fullName>
    </submittedName>
</protein>
<dbReference type="EnsemblPlants" id="LPERR04G23600.5">
    <property type="protein sequence ID" value="LPERR04G23600.5"/>
    <property type="gene ID" value="LPERR04G23600"/>
</dbReference>
<keyword evidence="2" id="KW-1185">Reference proteome</keyword>
<dbReference type="Gramene" id="LPERR04G23600.4">
    <property type="protein sequence ID" value="LPERR04G23600.4"/>
    <property type="gene ID" value="LPERR04G23600"/>
</dbReference>
<dbReference type="EnsemblPlants" id="LPERR04G23600.3">
    <property type="protein sequence ID" value="LPERR04G23600.3"/>
    <property type="gene ID" value="LPERR04G23600"/>
</dbReference>
<reference evidence="1" key="3">
    <citation type="submission" date="2015-04" db="UniProtKB">
        <authorList>
            <consortium name="EnsemblPlants"/>
        </authorList>
    </citation>
    <scope>IDENTIFICATION</scope>
</reference>
<dbReference type="EnsemblPlants" id="LPERR04G23600.4">
    <property type="protein sequence ID" value="LPERR04G23600.4"/>
    <property type="gene ID" value="LPERR04G23600"/>
</dbReference>
<accession>A0A0D9WAJ4</accession>
<dbReference type="Gramene" id="LPERR04G23600.3">
    <property type="protein sequence ID" value="LPERR04G23600.3"/>
    <property type="gene ID" value="LPERR04G23600"/>
</dbReference>
<reference evidence="1 2" key="2">
    <citation type="submission" date="2013-12" db="EMBL/GenBank/DDBJ databases">
        <authorList>
            <person name="Yu Y."/>
            <person name="Lee S."/>
            <person name="de Baynast K."/>
            <person name="Wissotski M."/>
            <person name="Liu L."/>
            <person name="Talag J."/>
            <person name="Goicoechea J."/>
            <person name="Angelova A."/>
            <person name="Jetty R."/>
            <person name="Kudrna D."/>
            <person name="Golser W."/>
            <person name="Rivera L."/>
            <person name="Zhang J."/>
            <person name="Wing R."/>
        </authorList>
    </citation>
    <scope>NUCLEOTIDE SEQUENCE</scope>
</reference>